<sequence>MYPGYETPDGPKYDLFRKCPADALLQAKKVLQNQLVTTLRLVRTEKQDMTKLVNEFKDKILSGKYF</sequence>
<proteinExistence type="predicted"/>
<dbReference type="Proteomes" id="UP000828390">
    <property type="component" value="Unassembled WGS sequence"/>
</dbReference>
<dbReference type="EMBL" id="JAIWYP010000004">
    <property type="protein sequence ID" value="KAH3837046.1"/>
    <property type="molecule type" value="Genomic_DNA"/>
</dbReference>
<gene>
    <name evidence="1" type="ORF">DPMN_110424</name>
</gene>
<reference evidence="1" key="1">
    <citation type="journal article" date="2019" name="bioRxiv">
        <title>The Genome of the Zebra Mussel, Dreissena polymorpha: A Resource for Invasive Species Research.</title>
        <authorList>
            <person name="McCartney M.A."/>
            <person name="Auch B."/>
            <person name="Kono T."/>
            <person name="Mallez S."/>
            <person name="Zhang Y."/>
            <person name="Obille A."/>
            <person name="Becker A."/>
            <person name="Abrahante J.E."/>
            <person name="Garbe J."/>
            <person name="Badalamenti J.P."/>
            <person name="Herman A."/>
            <person name="Mangelson H."/>
            <person name="Liachko I."/>
            <person name="Sullivan S."/>
            <person name="Sone E.D."/>
            <person name="Koren S."/>
            <person name="Silverstein K.A.T."/>
            <person name="Beckman K.B."/>
            <person name="Gohl D.M."/>
        </authorList>
    </citation>
    <scope>NUCLEOTIDE SEQUENCE</scope>
    <source>
        <strain evidence="1">Duluth1</strain>
        <tissue evidence="1">Whole animal</tissue>
    </source>
</reference>
<evidence type="ECO:0000313" key="2">
    <source>
        <dbReference type="Proteomes" id="UP000828390"/>
    </source>
</evidence>
<protein>
    <submittedName>
        <fullName evidence="1">Uncharacterized protein</fullName>
    </submittedName>
</protein>
<reference evidence="1" key="2">
    <citation type="submission" date="2020-11" db="EMBL/GenBank/DDBJ databases">
        <authorList>
            <person name="McCartney M.A."/>
            <person name="Auch B."/>
            <person name="Kono T."/>
            <person name="Mallez S."/>
            <person name="Becker A."/>
            <person name="Gohl D.M."/>
            <person name="Silverstein K.A.T."/>
            <person name="Koren S."/>
            <person name="Bechman K.B."/>
            <person name="Herman A."/>
            <person name="Abrahante J.E."/>
            <person name="Garbe J."/>
        </authorList>
    </citation>
    <scope>NUCLEOTIDE SEQUENCE</scope>
    <source>
        <strain evidence="1">Duluth1</strain>
        <tissue evidence="1">Whole animal</tissue>
    </source>
</reference>
<name>A0A9D4QMW8_DREPO</name>
<organism evidence="1 2">
    <name type="scientific">Dreissena polymorpha</name>
    <name type="common">Zebra mussel</name>
    <name type="synonym">Mytilus polymorpha</name>
    <dbReference type="NCBI Taxonomy" id="45954"/>
    <lineage>
        <taxon>Eukaryota</taxon>
        <taxon>Metazoa</taxon>
        <taxon>Spiralia</taxon>
        <taxon>Lophotrochozoa</taxon>
        <taxon>Mollusca</taxon>
        <taxon>Bivalvia</taxon>
        <taxon>Autobranchia</taxon>
        <taxon>Heteroconchia</taxon>
        <taxon>Euheterodonta</taxon>
        <taxon>Imparidentia</taxon>
        <taxon>Neoheterodontei</taxon>
        <taxon>Myida</taxon>
        <taxon>Dreissenoidea</taxon>
        <taxon>Dreissenidae</taxon>
        <taxon>Dreissena</taxon>
    </lineage>
</organism>
<accession>A0A9D4QMW8</accession>
<evidence type="ECO:0000313" key="1">
    <source>
        <dbReference type="EMBL" id="KAH3837046.1"/>
    </source>
</evidence>
<dbReference type="AlphaFoldDB" id="A0A9D4QMW8"/>
<keyword evidence="2" id="KW-1185">Reference proteome</keyword>
<comment type="caution">
    <text evidence="1">The sequence shown here is derived from an EMBL/GenBank/DDBJ whole genome shotgun (WGS) entry which is preliminary data.</text>
</comment>